<protein>
    <recommendedName>
        <fullName evidence="1">Tc1-like transposase DDE domain-containing protein</fullName>
    </recommendedName>
</protein>
<keyword evidence="3" id="KW-1185">Reference proteome</keyword>
<evidence type="ECO:0000313" key="3">
    <source>
        <dbReference type="Proteomes" id="UP000289555"/>
    </source>
</evidence>
<proteinExistence type="predicted"/>
<name>A0ABM7GHK1_9GAMM</name>
<dbReference type="InterPro" id="IPR038717">
    <property type="entry name" value="Tc1-like_DDE_dom"/>
</dbReference>
<sequence length="82" mass="9698">MRAQRDEADFRHTQEMINVLKEWEDEGECDLYFFDEAGFSQSSSLPYAWSPIGKPWEVTAYPHSKRLNVLGFLTRKDEFFTT</sequence>
<dbReference type="Pfam" id="PF13358">
    <property type="entry name" value="DDE_3"/>
    <property type="match status" value="1"/>
</dbReference>
<reference evidence="3" key="1">
    <citation type="journal article" date="2019" name="Microbiol. Resour. Announc.">
        <title>Complete Genome Sequence of Halomonas olivaria, a Moderately Halophilic Bacterium Isolated from Olive Processing Effluents, Obtained by Nanopore Sequencing.</title>
        <authorList>
            <person name="Nagata S."/>
            <person name="Ii K.M."/>
            <person name="Tsukimi T."/>
            <person name="Miura M.C."/>
            <person name="Galipon J."/>
            <person name="Arakawa K."/>
        </authorList>
    </citation>
    <scope>NUCLEOTIDE SEQUENCE [LARGE SCALE GENOMIC DNA]</scope>
    <source>
        <strain evidence="3">TYRC17</strain>
    </source>
</reference>
<dbReference type="EMBL" id="AP019416">
    <property type="protein sequence ID" value="BBI49866.1"/>
    <property type="molecule type" value="Genomic_DNA"/>
</dbReference>
<accession>A0ABM7GHK1</accession>
<organism evidence="2 3">
    <name type="scientific">Vreelandella olivaria</name>
    <dbReference type="NCBI Taxonomy" id="390919"/>
    <lineage>
        <taxon>Bacteria</taxon>
        <taxon>Pseudomonadati</taxon>
        <taxon>Pseudomonadota</taxon>
        <taxon>Gammaproteobacteria</taxon>
        <taxon>Oceanospirillales</taxon>
        <taxon>Halomonadaceae</taxon>
        <taxon>Vreelandella</taxon>
    </lineage>
</organism>
<dbReference type="Proteomes" id="UP000289555">
    <property type="component" value="Chromosome"/>
</dbReference>
<feature type="domain" description="Tc1-like transposase DDE" evidence="1">
    <location>
        <begin position="30"/>
        <end position="80"/>
    </location>
</feature>
<evidence type="ECO:0000313" key="2">
    <source>
        <dbReference type="EMBL" id="BBI49866.1"/>
    </source>
</evidence>
<evidence type="ECO:0000259" key="1">
    <source>
        <dbReference type="Pfam" id="PF13358"/>
    </source>
</evidence>
<gene>
    <name evidence="2" type="ORF">HORIV_22870</name>
</gene>